<proteinExistence type="predicted"/>
<dbReference type="RefSeq" id="WP_316428489.1">
    <property type="nucleotide sequence ID" value="NZ_CP130144.1"/>
</dbReference>
<dbReference type="PANTHER" id="PTHR28037:SF1">
    <property type="entry name" value="ALCOHOL O-ACETYLTRANSFERASE 1-RELATED"/>
    <property type="match status" value="1"/>
</dbReference>
<dbReference type="PANTHER" id="PTHR28037">
    <property type="entry name" value="ALCOHOL O-ACETYLTRANSFERASE 1-RELATED"/>
    <property type="match status" value="1"/>
</dbReference>
<dbReference type="GO" id="GO:0003824">
    <property type="term" value="F:catalytic activity"/>
    <property type="evidence" value="ECO:0007669"/>
    <property type="project" value="InterPro"/>
</dbReference>
<sequence length="447" mass="50702">MPSAYRRLGALEQLLWLRDRVIPFHFAITAQVRGTIDSAALTYALEQLQQRHPLLRVKISLEQKSSPHFVEHSSAIPYRMIARSGETHWQTEAARELTEPFDWAEAPLIRIVWLYSPEISDLIVVCHHAIADGMTTVKLIQEILSLLACPQQAVLNHSVPPSLESLLPDHQPISHFQKVLATGMVYWQQFWQRMKPRQNDSLCENSSLQVSAGQFSPEITTQLIQYCRQEATTVHAAICAAWLLTIAQHCDSKQLLHCLSPINLRPYFANLPECGLYISSGRTAYTITHQTQFWQLARSLNLDLMQQAKNVQQSVQQLVQQHTALICANPSPEFVNHLFRKQYASDVMVTNLGRLSIPQQYGNLFLSAIYGPIVLSGFEQERVCGVATLNDRLFFTIVHHTSEAMLVKQAMQLLETVILHPDTARFTVESLRIENGHLTQTAHALKH</sequence>
<dbReference type="Gene3D" id="3.30.559.30">
    <property type="entry name" value="Nonribosomal peptide synthetase, condensation domain"/>
    <property type="match status" value="1"/>
</dbReference>
<dbReference type="EMBL" id="CP130144">
    <property type="protein sequence ID" value="WNZ48079.1"/>
    <property type="molecule type" value="Genomic_DNA"/>
</dbReference>
<name>A0AA96X1F5_LEPBY</name>
<dbReference type="Pfam" id="PF00668">
    <property type="entry name" value="Condensation"/>
    <property type="match status" value="1"/>
</dbReference>
<protein>
    <submittedName>
        <fullName evidence="2">Condensation domain-containing protein</fullName>
    </submittedName>
</protein>
<dbReference type="InterPro" id="IPR052058">
    <property type="entry name" value="Alcohol_O-acetyltransferase"/>
</dbReference>
<dbReference type="InterPro" id="IPR023213">
    <property type="entry name" value="CAT-like_dom_sf"/>
</dbReference>
<reference evidence="2" key="1">
    <citation type="journal article" date="2023" name="Plants (Basel)">
        <title>Genomic Analysis of Leptolyngbya boryana CZ1 Reveals Efficient Carbon Fixation Modules.</title>
        <authorList>
            <person name="Bai X."/>
            <person name="Wang H."/>
            <person name="Cheng W."/>
            <person name="Wang J."/>
            <person name="Ma M."/>
            <person name="Hu H."/>
            <person name="Song Z."/>
            <person name="Ma H."/>
            <person name="Fan Y."/>
            <person name="Du C."/>
            <person name="Xu J."/>
        </authorList>
    </citation>
    <scope>NUCLEOTIDE SEQUENCE</scope>
    <source>
        <strain evidence="2">CZ1</strain>
    </source>
</reference>
<dbReference type="AlphaFoldDB" id="A0AA96X1F5"/>
<evidence type="ECO:0000313" key="2">
    <source>
        <dbReference type="EMBL" id="WNZ48079.1"/>
    </source>
</evidence>
<gene>
    <name evidence="2" type="ORF">Q2T42_09575</name>
</gene>
<evidence type="ECO:0000259" key="1">
    <source>
        <dbReference type="Pfam" id="PF00668"/>
    </source>
</evidence>
<dbReference type="Gene3D" id="3.30.559.10">
    <property type="entry name" value="Chloramphenicol acetyltransferase-like domain"/>
    <property type="match status" value="1"/>
</dbReference>
<dbReference type="GO" id="GO:0008610">
    <property type="term" value="P:lipid biosynthetic process"/>
    <property type="evidence" value="ECO:0007669"/>
    <property type="project" value="UniProtKB-ARBA"/>
</dbReference>
<dbReference type="SUPFAM" id="SSF52777">
    <property type="entry name" value="CoA-dependent acyltransferases"/>
    <property type="match status" value="2"/>
</dbReference>
<accession>A0AA96X1F5</accession>
<feature type="domain" description="Condensation" evidence="1">
    <location>
        <begin position="26"/>
        <end position="321"/>
    </location>
</feature>
<reference evidence="2" key="2">
    <citation type="submission" date="2023-07" db="EMBL/GenBank/DDBJ databases">
        <authorList>
            <person name="Bai X.-H."/>
            <person name="Wang H.-H."/>
            <person name="Wang J."/>
            <person name="Ma M.-Y."/>
            <person name="Hu H.-H."/>
            <person name="Song Z.-L."/>
            <person name="Ma H.-G."/>
            <person name="Fan Y."/>
            <person name="Du C.-Y."/>
            <person name="Xu J.-C."/>
        </authorList>
    </citation>
    <scope>NUCLEOTIDE SEQUENCE</scope>
    <source>
        <strain evidence="2">CZ1</strain>
    </source>
</reference>
<dbReference type="InterPro" id="IPR001242">
    <property type="entry name" value="Condensation_dom"/>
</dbReference>
<organism evidence="2">
    <name type="scientific">Leptolyngbya boryana CZ1</name>
    <dbReference type="NCBI Taxonomy" id="3060204"/>
    <lineage>
        <taxon>Bacteria</taxon>
        <taxon>Bacillati</taxon>
        <taxon>Cyanobacteriota</taxon>
        <taxon>Cyanophyceae</taxon>
        <taxon>Leptolyngbyales</taxon>
        <taxon>Leptolyngbyaceae</taxon>
        <taxon>Leptolyngbya group</taxon>
        <taxon>Leptolyngbya</taxon>
    </lineage>
</organism>